<protein>
    <submittedName>
        <fullName evidence="1">Esterase family protein</fullName>
    </submittedName>
</protein>
<accession>A0A857MG88</accession>
<dbReference type="EMBL" id="CP045810">
    <property type="protein sequence ID" value="QHN40722.1"/>
    <property type="molecule type" value="Genomic_DNA"/>
</dbReference>
<dbReference type="Pfam" id="PF00756">
    <property type="entry name" value="Esterase"/>
    <property type="match status" value="1"/>
</dbReference>
<gene>
    <name evidence="1" type="ORF">GII30_17625</name>
</gene>
<reference evidence="1" key="1">
    <citation type="journal article" date="2021" name="Nat. Microbiol.">
        <title>Cocultivation of an ultrasmall environmental parasitic bacterium with lytic ability against bacteria associated with wastewater foams.</title>
        <authorList>
            <person name="Batinovic S."/>
            <person name="Rose J.J.A."/>
            <person name="Ratcliffe J."/>
            <person name="Seviour R.J."/>
            <person name="Petrovski S."/>
        </authorList>
    </citation>
    <scope>NUCLEOTIDE SEQUENCE</scope>
    <source>
        <strain evidence="1">CON44</strain>
    </source>
</reference>
<dbReference type="InterPro" id="IPR050583">
    <property type="entry name" value="Mycobacterial_A85_antigen"/>
</dbReference>
<dbReference type="InterPro" id="IPR029058">
    <property type="entry name" value="AB_hydrolase_fold"/>
</dbReference>
<proteinExistence type="predicted"/>
<dbReference type="PANTHER" id="PTHR48098:SF1">
    <property type="entry name" value="DIACYLGLYCEROL ACYLTRANSFERASE_MYCOLYLTRANSFERASE AG85A"/>
    <property type="match status" value="1"/>
</dbReference>
<dbReference type="InterPro" id="IPR000801">
    <property type="entry name" value="Esterase-like"/>
</dbReference>
<evidence type="ECO:0000313" key="1">
    <source>
        <dbReference type="EMBL" id="QHN40722.1"/>
    </source>
</evidence>
<organism evidence="1">
    <name type="scientific">Gordonia amarae</name>
    <dbReference type="NCBI Taxonomy" id="36821"/>
    <lineage>
        <taxon>Bacteria</taxon>
        <taxon>Bacillati</taxon>
        <taxon>Actinomycetota</taxon>
        <taxon>Actinomycetes</taxon>
        <taxon>Mycobacteriales</taxon>
        <taxon>Gordoniaceae</taxon>
        <taxon>Gordonia</taxon>
    </lineage>
</organism>
<dbReference type="GO" id="GO:0016747">
    <property type="term" value="F:acyltransferase activity, transferring groups other than amino-acyl groups"/>
    <property type="evidence" value="ECO:0007669"/>
    <property type="project" value="TreeGrafter"/>
</dbReference>
<name>A0A857MG88_9ACTN</name>
<dbReference type="SUPFAM" id="SSF53474">
    <property type="entry name" value="alpha/beta-Hydrolases"/>
    <property type="match status" value="1"/>
</dbReference>
<dbReference type="Gene3D" id="3.40.50.1820">
    <property type="entry name" value="alpha/beta hydrolase"/>
    <property type="match status" value="1"/>
</dbReference>
<dbReference type="PANTHER" id="PTHR48098">
    <property type="entry name" value="ENTEROCHELIN ESTERASE-RELATED"/>
    <property type="match status" value="1"/>
</dbReference>
<sequence>MRTRQTSGCLRRCLAPAGGPQGKLRRHTDTGTGPHHDDGPLGIDGGLVFTRHIRDRRIRAGVIASAVTALSVIASSATGVASADPSSLLVDAGSKTDRVTDIVVYSPAMKSDVPLTIIKPKDASKPRGVLYLLNGAGGGEDTANWLNKSDIEKFTANKNVYVVIPNRGAFSYYTDWQKPDPHLGLYKWSTFLGKELPPVINAAYNTNGRNAIGGISSSATSVLNLAMEHKGLYKAVGAYSGCAQTSDTFGQRSVRLVVESRGKGDATNMWGPYDGPGWKANDPVLHAAGLRGMPLYISSGGGIPGKYDSPQYVTKAKTLADQIVIGGVLEGGSMYCTQNLLRRLGELRIPATVDLQPTGSHSWKYWQDQLHRSWSFYERHLR</sequence>
<dbReference type="AlphaFoldDB" id="A0A857MG88"/>